<dbReference type="PANTHER" id="PTHR33619:SF3">
    <property type="entry name" value="POLYSACCHARIDE EXPORT PROTEIN GFCE-RELATED"/>
    <property type="match status" value="1"/>
</dbReference>
<dbReference type="Pfam" id="PF10531">
    <property type="entry name" value="SLBB"/>
    <property type="match status" value="1"/>
</dbReference>
<evidence type="ECO:0000313" key="6">
    <source>
        <dbReference type="Proteomes" id="UP000190989"/>
    </source>
</evidence>
<dbReference type="InterPro" id="IPR049712">
    <property type="entry name" value="Poly_export"/>
</dbReference>
<gene>
    <name evidence="5" type="ORF">SAMN06295987_105153</name>
</gene>
<dbReference type="Pfam" id="PF02563">
    <property type="entry name" value="Poly_export"/>
    <property type="match status" value="1"/>
</dbReference>
<dbReference type="InterPro" id="IPR003715">
    <property type="entry name" value="Poly_export_N"/>
</dbReference>
<feature type="chain" id="PRO_5010524459" evidence="2">
    <location>
        <begin position="27"/>
        <end position="187"/>
    </location>
</feature>
<keyword evidence="1 2" id="KW-0732">Signal</keyword>
<dbReference type="RefSeq" id="WP_054945579.1">
    <property type="nucleotide sequence ID" value="NZ_FVZE01000005.1"/>
</dbReference>
<dbReference type="STRING" id="428990.SAMN06295987_105153"/>
<organism evidence="5 6">
    <name type="scientific">Novosphingobium mathurense</name>
    <dbReference type="NCBI Taxonomy" id="428990"/>
    <lineage>
        <taxon>Bacteria</taxon>
        <taxon>Pseudomonadati</taxon>
        <taxon>Pseudomonadota</taxon>
        <taxon>Alphaproteobacteria</taxon>
        <taxon>Sphingomonadales</taxon>
        <taxon>Sphingomonadaceae</taxon>
        <taxon>Novosphingobium</taxon>
    </lineage>
</organism>
<dbReference type="AlphaFoldDB" id="A0A1U6IBL7"/>
<sequence>MAKKWFQALTLTLALTAVSAPHPVLAGEKPRESRNVELQLAPGDTIKVTTYGLPALSGDFVISSEGTIAFPLVGNIKAAGVKPSAIQETITAGLASGYVTEPSVAVEVGSYRPIYILGEVGKPGEYPYSLGLTIRDAVAKAGGFTYRANEKRVYIKGAGEDDEHPYKLTAGIPVAPGDTIRIGERYF</sequence>
<accession>A0A1U6IBL7</accession>
<dbReference type="Gene3D" id="3.30.1950.10">
    <property type="entry name" value="wza like domain"/>
    <property type="match status" value="1"/>
</dbReference>
<dbReference type="PANTHER" id="PTHR33619">
    <property type="entry name" value="POLYSACCHARIDE EXPORT PROTEIN GFCE-RELATED"/>
    <property type="match status" value="1"/>
</dbReference>
<feature type="domain" description="Polysaccharide export protein N-terminal" evidence="3">
    <location>
        <begin position="36"/>
        <end position="108"/>
    </location>
</feature>
<protein>
    <submittedName>
        <fullName evidence="5">Polysaccharide export outer membrane protein</fullName>
    </submittedName>
</protein>
<dbReference type="Proteomes" id="UP000190989">
    <property type="component" value="Unassembled WGS sequence"/>
</dbReference>
<evidence type="ECO:0000256" key="1">
    <source>
        <dbReference type="ARBA" id="ARBA00022729"/>
    </source>
</evidence>
<evidence type="ECO:0000256" key="2">
    <source>
        <dbReference type="SAM" id="SignalP"/>
    </source>
</evidence>
<proteinExistence type="predicted"/>
<dbReference type="EMBL" id="FVZE01000005">
    <property type="protein sequence ID" value="SLK05426.1"/>
    <property type="molecule type" value="Genomic_DNA"/>
</dbReference>
<evidence type="ECO:0000259" key="4">
    <source>
        <dbReference type="Pfam" id="PF10531"/>
    </source>
</evidence>
<evidence type="ECO:0000313" key="5">
    <source>
        <dbReference type="EMBL" id="SLK05426.1"/>
    </source>
</evidence>
<keyword evidence="6" id="KW-1185">Reference proteome</keyword>
<feature type="signal peptide" evidence="2">
    <location>
        <begin position="1"/>
        <end position="26"/>
    </location>
</feature>
<evidence type="ECO:0000259" key="3">
    <source>
        <dbReference type="Pfam" id="PF02563"/>
    </source>
</evidence>
<dbReference type="GO" id="GO:0015159">
    <property type="term" value="F:polysaccharide transmembrane transporter activity"/>
    <property type="evidence" value="ECO:0007669"/>
    <property type="project" value="InterPro"/>
</dbReference>
<dbReference type="Gene3D" id="3.10.560.10">
    <property type="entry name" value="Outer membrane lipoprotein wza domain like"/>
    <property type="match status" value="1"/>
</dbReference>
<reference evidence="6" key="1">
    <citation type="submission" date="2017-02" db="EMBL/GenBank/DDBJ databases">
        <authorList>
            <person name="Varghese N."/>
            <person name="Submissions S."/>
        </authorList>
    </citation>
    <scope>NUCLEOTIDE SEQUENCE [LARGE SCALE GENOMIC DNA]</scope>
    <source>
        <strain evidence="6">SM117</strain>
    </source>
</reference>
<dbReference type="InterPro" id="IPR019554">
    <property type="entry name" value="Soluble_ligand-bd"/>
</dbReference>
<name>A0A1U6IBL7_9SPHN</name>
<feature type="domain" description="Soluble ligand binding" evidence="4">
    <location>
        <begin position="114"/>
        <end position="155"/>
    </location>
</feature>